<dbReference type="AlphaFoldDB" id="A0A5B6VD51"/>
<evidence type="ECO:0000313" key="1">
    <source>
        <dbReference type="EMBL" id="KAA3466886.1"/>
    </source>
</evidence>
<dbReference type="EMBL" id="SMMG02000007">
    <property type="protein sequence ID" value="KAA3466886.1"/>
    <property type="molecule type" value="Genomic_DNA"/>
</dbReference>
<proteinExistence type="predicted"/>
<sequence length="141" mass="16619">MTRSSMVFVGRGTTRQNFFMVAFKLFKEALLSNVANDENQSFDYSRAGTLLEEGYDRIDQDRSSSYHRFHVENFSRKLHINILLVEALEQILNYVKFMKDRLSKKKRFEEFEIATLQRSVVHFCKINFPQNIVILETPTVV</sequence>
<dbReference type="OrthoDB" id="10500288at2759"/>
<dbReference type="Proteomes" id="UP000325315">
    <property type="component" value="Unassembled WGS sequence"/>
</dbReference>
<gene>
    <name evidence="1" type="ORF">EPI10_001947</name>
</gene>
<comment type="caution">
    <text evidence="1">The sequence shown here is derived from an EMBL/GenBank/DDBJ whole genome shotgun (WGS) entry which is preliminary data.</text>
</comment>
<name>A0A5B6VD51_9ROSI</name>
<protein>
    <submittedName>
        <fullName evidence="1">Uncharacterized protein</fullName>
    </submittedName>
</protein>
<organism evidence="1 2">
    <name type="scientific">Gossypium australe</name>
    <dbReference type="NCBI Taxonomy" id="47621"/>
    <lineage>
        <taxon>Eukaryota</taxon>
        <taxon>Viridiplantae</taxon>
        <taxon>Streptophyta</taxon>
        <taxon>Embryophyta</taxon>
        <taxon>Tracheophyta</taxon>
        <taxon>Spermatophyta</taxon>
        <taxon>Magnoliopsida</taxon>
        <taxon>eudicotyledons</taxon>
        <taxon>Gunneridae</taxon>
        <taxon>Pentapetalae</taxon>
        <taxon>rosids</taxon>
        <taxon>malvids</taxon>
        <taxon>Malvales</taxon>
        <taxon>Malvaceae</taxon>
        <taxon>Malvoideae</taxon>
        <taxon>Gossypium</taxon>
    </lineage>
</organism>
<keyword evidence="2" id="KW-1185">Reference proteome</keyword>
<accession>A0A5B6VD51</accession>
<reference evidence="2" key="1">
    <citation type="journal article" date="2019" name="Plant Biotechnol. J.">
        <title>Genome sequencing of the Australian wild diploid species Gossypium australe highlights disease resistance and delayed gland morphogenesis.</title>
        <authorList>
            <person name="Cai Y."/>
            <person name="Cai X."/>
            <person name="Wang Q."/>
            <person name="Wang P."/>
            <person name="Zhang Y."/>
            <person name="Cai C."/>
            <person name="Xu Y."/>
            <person name="Wang K."/>
            <person name="Zhou Z."/>
            <person name="Wang C."/>
            <person name="Geng S."/>
            <person name="Li B."/>
            <person name="Dong Q."/>
            <person name="Hou Y."/>
            <person name="Wang H."/>
            <person name="Ai P."/>
            <person name="Liu Z."/>
            <person name="Yi F."/>
            <person name="Sun M."/>
            <person name="An G."/>
            <person name="Cheng J."/>
            <person name="Zhang Y."/>
            <person name="Shi Q."/>
            <person name="Xie Y."/>
            <person name="Shi X."/>
            <person name="Chang Y."/>
            <person name="Huang F."/>
            <person name="Chen Y."/>
            <person name="Hong S."/>
            <person name="Mi L."/>
            <person name="Sun Q."/>
            <person name="Zhang L."/>
            <person name="Zhou B."/>
            <person name="Peng R."/>
            <person name="Zhang X."/>
            <person name="Liu F."/>
        </authorList>
    </citation>
    <scope>NUCLEOTIDE SEQUENCE [LARGE SCALE GENOMIC DNA]</scope>
    <source>
        <strain evidence="2">cv. PA1801</strain>
    </source>
</reference>
<evidence type="ECO:0000313" key="2">
    <source>
        <dbReference type="Proteomes" id="UP000325315"/>
    </source>
</evidence>